<name>A0ABW2N7W3_9ACTN</name>
<accession>A0ABW2N7W3</accession>
<protein>
    <recommendedName>
        <fullName evidence="3">DUF559 domain-containing protein</fullName>
    </recommendedName>
</protein>
<keyword evidence="2" id="KW-1185">Reference proteome</keyword>
<dbReference type="EMBL" id="JBHTCH010000020">
    <property type="protein sequence ID" value="MFC7362141.1"/>
    <property type="molecule type" value="Genomic_DNA"/>
</dbReference>
<gene>
    <name evidence="1" type="ORF">ACFQO6_17840</name>
</gene>
<comment type="caution">
    <text evidence="1">The sequence shown here is derived from an EMBL/GenBank/DDBJ whole genome shotgun (WGS) entry which is preliminary data.</text>
</comment>
<sequence>MPRRAPSDLDTTALARLLREQDGVVGRSQLVAIGASRNDLRRMLGRRELVTIHPCVYVNHSGRPTRRQREWAAVLACAPAALHRESALDAHGMTRDRPSSIPQDGPIHLLVDRHRRIVPPSGVTIERVADREKWVQANRRPPRAVFDYALLKAASERGEADAIALLSDAVHQGLTTASRLLDVIGQLPRLPRRAMLGEVLADVQAGTRSVLEQRYLRDVERAHGLPEGARQLRHDTSSGIVHRDIRYCAQRTLVELDGAFGHRDTVDRWADLQRDLDATLEDHLTLRPGWAQVMEPCRLAQVVTTVLRLRGWTGSPRACHEKCPVGVSGVPGRT</sequence>
<dbReference type="RefSeq" id="WP_255892577.1">
    <property type="nucleotide sequence ID" value="NZ_JAFMZM010000006.1"/>
</dbReference>
<reference evidence="2" key="1">
    <citation type="journal article" date="2019" name="Int. J. Syst. Evol. Microbiol.">
        <title>The Global Catalogue of Microorganisms (GCM) 10K type strain sequencing project: providing services to taxonomists for standard genome sequencing and annotation.</title>
        <authorList>
            <consortium name="The Broad Institute Genomics Platform"/>
            <consortium name="The Broad Institute Genome Sequencing Center for Infectious Disease"/>
            <person name="Wu L."/>
            <person name="Ma J."/>
        </authorList>
    </citation>
    <scope>NUCLEOTIDE SEQUENCE [LARGE SCALE GENOMIC DNA]</scope>
    <source>
        <strain evidence="2">FCH27</strain>
    </source>
</reference>
<dbReference type="Proteomes" id="UP001596524">
    <property type="component" value="Unassembled WGS sequence"/>
</dbReference>
<organism evidence="1 2">
    <name type="scientific">Nocardioides astragali</name>
    <dbReference type="NCBI Taxonomy" id="1776736"/>
    <lineage>
        <taxon>Bacteria</taxon>
        <taxon>Bacillati</taxon>
        <taxon>Actinomycetota</taxon>
        <taxon>Actinomycetes</taxon>
        <taxon>Propionibacteriales</taxon>
        <taxon>Nocardioidaceae</taxon>
        <taxon>Nocardioides</taxon>
    </lineage>
</organism>
<evidence type="ECO:0008006" key="3">
    <source>
        <dbReference type="Google" id="ProtNLM"/>
    </source>
</evidence>
<proteinExistence type="predicted"/>
<evidence type="ECO:0000313" key="1">
    <source>
        <dbReference type="EMBL" id="MFC7362141.1"/>
    </source>
</evidence>
<evidence type="ECO:0000313" key="2">
    <source>
        <dbReference type="Proteomes" id="UP001596524"/>
    </source>
</evidence>